<dbReference type="PANTHER" id="PTHR40462">
    <property type="entry name" value="CHROMOSOME 1, WHOLE GENOME SHOTGUN SEQUENCE"/>
    <property type="match status" value="1"/>
</dbReference>
<evidence type="ECO:0000313" key="2">
    <source>
        <dbReference type="EMBL" id="OAA45033.1"/>
    </source>
</evidence>
<evidence type="ECO:0000256" key="1">
    <source>
        <dbReference type="SAM" id="MobiDB-lite"/>
    </source>
</evidence>
<dbReference type="OMA" id="RGQYKNT"/>
<protein>
    <submittedName>
        <fullName evidence="2">Uncharacterized protein</fullName>
    </submittedName>
</protein>
<evidence type="ECO:0000313" key="3">
    <source>
        <dbReference type="Proteomes" id="UP000243498"/>
    </source>
</evidence>
<name>A0A162JPD0_METRR</name>
<dbReference type="OrthoDB" id="3050608at2759"/>
<dbReference type="AlphaFoldDB" id="A0A162JPD0"/>
<dbReference type="PANTHER" id="PTHR40462:SF1">
    <property type="entry name" value="EXPRESSED PROTEIN"/>
    <property type="match status" value="1"/>
</dbReference>
<dbReference type="Proteomes" id="UP000243498">
    <property type="component" value="Unassembled WGS sequence"/>
</dbReference>
<proteinExistence type="predicted"/>
<keyword evidence="3" id="KW-1185">Reference proteome</keyword>
<dbReference type="EMBL" id="AZHC01000009">
    <property type="protein sequence ID" value="OAA45033.1"/>
    <property type="molecule type" value="Genomic_DNA"/>
</dbReference>
<comment type="caution">
    <text evidence="2">The sequence shown here is derived from an EMBL/GenBank/DDBJ whole genome shotgun (WGS) entry which is preliminary data.</text>
</comment>
<accession>A0A162JPD0</accession>
<gene>
    <name evidence="2" type="ORF">NOR_03787</name>
</gene>
<organism evidence="2 3">
    <name type="scientific">Metarhizium rileyi (strain RCEF 4871)</name>
    <name type="common">Nomuraea rileyi</name>
    <dbReference type="NCBI Taxonomy" id="1649241"/>
    <lineage>
        <taxon>Eukaryota</taxon>
        <taxon>Fungi</taxon>
        <taxon>Dikarya</taxon>
        <taxon>Ascomycota</taxon>
        <taxon>Pezizomycotina</taxon>
        <taxon>Sordariomycetes</taxon>
        <taxon>Hypocreomycetidae</taxon>
        <taxon>Hypocreales</taxon>
        <taxon>Clavicipitaceae</taxon>
        <taxon>Metarhizium</taxon>
    </lineage>
</organism>
<sequence length="122" mass="13010">MDFVKKLADGVGGSSKDEPTSNNANANANANENNNDNSVGGKLMDSFNNMAGGGEQGEANEDGLDKAVDFVQEKFLGEGPQSNESAAEQAKDEAISDFIRDKYKDTTGKDFFIADKDKKYGS</sequence>
<feature type="region of interest" description="Disordered" evidence="1">
    <location>
        <begin position="1"/>
        <end position="66"/>
    </location>
</feature>
<reference evidence="2 3" key="1">
    <citation type="journal article" date="2016" name="Genome Biol. Evol.">
        <title>Divergent and convergent evolution of fungal pathogenicity.</title>
        <authorList>
            <person name="Shang Y."/>
            <person name="Xiao G."/>
            <person name="Zheng P."/>
            <person name="Cen K."/>
            <person name="Zhan S."/>
            <person name="Wang C."/>
        </authorList>
    </citation>
    <scope>NUCLEOTIDE SEQUENCE [LARGE SCALE GENOMIC DNA]</scope>
    <source>
        <strain evidence="2 3">RCEF 4871</strain>
    </source>
</reference>
<feature type="compositionally biased region" description="Low complexity" evidence="1">
    <location>
        <begin position="22"/>
        <end position="37"/>
    </location>
</feature>